<name>A0A5D2U5E9_GOSMU</name>
<keyword evidence="1" id="KW-0732">Signal</keyword>
<evidence type="ECO:0000313" key="2">
    <source>
        <dbReference type="EMBL" id="TYI72669.1"/>
    </source>
</evidence>
<sequence length="74" mass="8508">MVKGTKFFVIKRKFPLSLLSILSSSQFVSSQSNRKLVSSIVVYIQIQNLPMSLWLFCKTLETVRIQPNITPEFT</sequence>
<feature type="signal peptide" evidence="1">
    <location>
        <begin position="1"/>
        <end position="30"/>
    </location>
</feature>
<dbReference type="Proteomes" id="UP000323597">
    <property type="component" value="Chromosome D07"/>
</dbReference>
<gene>
    <name evidence="2" type="ORF">E1A91_D07G076500v1</name>
</gene>
<keyword evidence="3" id="KW-1185">Reference proteome</keyword>
<feature type="chain" id="PRO_5022827899" evidence="1">
    <location>
        <begin position="31"/>
        <end position="74"/>
    </location>
</feature>
<reference evidence="2 3" key="1">
    <citation type="submission" date="2019-07" db="EMBL/GenBank/DDBJ databases">
        <title>WGS assembly of Gossypium mustelinum.</title>
        <authorList>
            <person name="Chen Z.J."/>
            <person name="Sreedasyam A."/>
            <person name="Ando A."/>
            <person name="Song Q."/>
            <person name="De L."/>
            <person name="Hulse-Kemp A."/>
            <person name="Ding M."/>
            <person name="Ye W."/>
            <person name="Kirkbride R."/>
            <person name="Jenkins J."/>
            <person name="Plott C."/>
            <person name="Lovell J."/>
            <person name="Lin Y.-M."/>
            <person name="Vaughn R."/>
            <person name="Liu B."/>
            <person name="Li W."/>
            <person name="Simpson S."/>
            <person name="Scheffler B."/>
            <person name="Saski C."/>
            <person name="Grover C."/>
            <person name="Hu G."/>
            <person name="Conover J."/>
            <person name="Carlson J."/>
            <person name="Shu S."/>
            <person name="Boston L."/>
            <person name="Williams M."/>
            <person name="Peterson D."/>
            <person name="Mcgee K."/>
            <person name="Jones D."/>
            <person name="Wendel J."/>
            <person name="Stelly D."/>
            <person name="Grimwood J."/>
            <person name="Schmutz J."/>
        </authorList>
    </citation>
    <scope>NUCLEOTIDE SEQUENCE [LARGE SCALE GENOMIC DNA]</scope>
    <source>
        <strain evidence="2">1408120.09</strain>
    </source>
</reference>
<protein>
    <submittedName>
        <fullName evidence="2">Uncharacterized protein</fullName>
    </submittedName>
</protein>
<dbReference type="EMBL" id="CM017655">
    <property type="protein sequence ID" value="TYI72669.1"/>
    <property type="molecule type" value="Genomic_DNA"/>
</dbReference>
<evidence type="ECO:0000313" key="3">
    <source>
        <dbReference type="Proteomes" id="UP000323597"/>
    </source>
</evidence>
<organism evidence="2 3">
    <name type="scientific">Gossypium mustelinum</name>
    <name type="common">Cotton</name>
    <name type="synonym">Gossypium caicoense</name>
    <dbReference type="NCBI Taxonomy" id="34275"/>
    <lineage>
        <taxon>Eukaryota</taxon>
        <taxon>Viridiplantae</taxon>
        <taxon>Streptophyta</taxon>
        <taxon>Embryophyta</taxon>
        <taxon>Tracheophyta</taxon>
        <taxon>Spermatophyta</taxon>
        <taxon>Magnoliopsida</taxon>
        <taxon>eudicotyledons</taxon>
        <taxon>Gunneridae</taxon>
        <taxon>Pentapetalae</taxon>
        <taxon>rosids</taxon>
        <taxon>malvids</taxon>
        <taxon>Malvales</taxon>
        <taxon>Malvaceae</taxon>
        <taxon>Malvoideae</taxon>
        <taxon>Gossypium</taxon>
    </lineage>
</organism>
<dbReference type="AlphaFoldDB" id="A0A5D2U5E9"/>
<evidence type="ECO:0000256" key="1">
    <source>
        <dbReference type="SAM" id="SignalP"/>
    </source>
</evidence>
<proteinExistence type="predicted"/>
<accession>A0A5D2U5E9</accession>